<evidence type="ECO:0000259" key="1">
    <source>
        <dbReference type="Pfam" id="PF09664"/>
    </source>
</evidence>
<dbReference type="EMBL" id="JBBIAA010000034">
    <property type="protein sequence ID" value="MEJ5946798.1"/>
    <property type="molecule type" value="Genomic_DNA"/>
</dbReference>
<evidence type="ECO:0000313" key="3">
    <source>
        <dbReference type="EMBL" id="MEJ5946798.1"/>
    </source>
</evidence>
<keyword evidence="4" id="KW-1185">Reference proteome</keyword>
<sequence length="426" mass="44491">MRSPDPAPLPTALREHLADPSLAVLWRECRTRLEKNRLEPRGAFDVDLDETGADRLGDLLRAPLRAGPVRVHLSRLDEALRASAARRGLLAVVVELVGPVVDRSAARERRAAERAGTWAALDEATARAGLATAAWLPAWREDLRRTGLLTRLPPDDVAPLVAAATRVLAALPLGGDDLPREARDLGALASSATGDAHALDDGRPLAALVLRGVAAAHGQAPPESPADRRRLWAAVGVAADAVSGTVLTWGLRPPGDNAWSASLRARADLGLVTHLTVQELGSPAAAGATPARPGAVVSVCENPQVLQAAARADAAGPVVCTSGNPSAAGWLLLDRLVEGGADVRYHGDLDWPGVAIAGRVLARGARPWRLSAEDYTAAVAAQDGGGLPLAGAPVRTPWDERLSAAMRRRGVAVHEEAVLALLLDDL</sequence>
<feature type="domain" description="DUF2399" evidence="1">
    <location>
        <begin position="274"/>
        <end position="426"/>
    </location>
</feature>
<dbReference type="RefSeq" id="WP_339576178.1">
    <property type="nucleotide sequence ID" value="NZ_JBBIAA010000034.1"/>
</dbReference>
<dbReference type="Proteomes" id="UP001387100">
    <property type="component" value="Unassembled WGS sequence"/>
</dbReference>
<reference evidence="3 4" key="1">
    <citation type="journal article" date="2017" name="Int. J. Syst. Evol. Microbiol.">
        <title>Pseudokineococcus basanitobsidens sp. nov., isolated from volcanic rock.</title>
        <authorList>
            <person name="Lee D.W."/>
            <person name="Park M.Y."/>
            <person name="Kim J.J."/>
            <person name="Kim B.S."/>
        </authorList>
    </citation>
    <scope>NUCLEOTIDE SEQUENCE [LARGE SCALE GENOMIC DNA]</scope>
    <source>
        <strain evidence="3 4">DSM 103726</strain>
    </source>
</reference>
<organism evidence="3 4">
    <name type="scientific">Pseudokineococcus basanitobsidens</name>
    <dbReference type="NCBI Taxonomy" id="1926649"/>
    <lineage>
        <taxon>Bacteria</taxon>
        <taxon>Bacillati</taxon>
        <taxon>Actinomycetota</taxon>
        <taxon>Actinomycetes</taxon>
        <taxon>Kineosporiales</taxon>
        <taxon>Kineosporiaceae</taxon>
        <taxon>Pseudokineococcus</taxon>
    </lineage>
</organism>
<evidence type="ECO:0000259" key="2">
    <source>
        <dbReference type="Pfam" id="PF11796"/>
    </source>
</evidence>
<dbReference type="NCBIfam" id="TIGR02679">
    <property type="entry name" value="TIGR02679 family protein"/>
    <property type="match status" value="1"/>
</dbReference>
<dbReference type="Pfam" id="PF09664">
    <property type="entry name" value="DUF2399"/>
    <property type="match status" value="1"/>
</dbReference>
<dbReference type="InterPro" id="IPR024465">
    <property type="entry name" value="DUF2399"/>
</dbReference>
<dbReference type="Pfam" id="PF11796">
    <property type="entry name" value="DUF3323"/>
    <property type="match status" value="1"/>
</dbReference>
<gene>
    <name evidence="3" type="ORF">WDZ17_15990</name>
</gene>
<proteinExistence type="predicted"/>
<protein>
    <submittedName>
        <fullName evidence="3">TIGR02679 family protein</fullName>
    </submittedName>
</protein>
<name>A0ABU8RP39_9ACTN</name>
<evidence type="ECO:0000313" key="4">
    <source>
        <dbReference type="Proteomes" id="UP001387100"/>
    </source>
</evidence>
<dbReference type="InterPro" id="IPR024466">
    <property type="entry name" value="CHP02679_N"/>
</dbReference>
<feature type="domain" description="Conserved hypothetical protein CHP02679 N terminus" evidence="2">
    <location>
        <begin position="47"/>
        <end position="253"/>
    </location>
</feature>
<accession>A0ABU8RP39</accession>
<dbReference type="InterPro" id="IPR013495">
    <property type="entry name" value="CHP02679"/>
</dbReference>
<comment type="caution">
    <text evidence="3">The sequence shown here is derived from an EMBL/GenBank/DDBJ whole genome shotgun (WGS) entry which is preliminary data.</text>
</comment>